<gene>
    <name evidence="1" type="ORF">CTRU02_209820</name>
</gene>
<name>A0ACC3YTN8_COLTU</name>
<accession>A0ACC3YTN8</accession>
<evidence type="ECO:0000313" key="2">
    <source>
        <dbReference type="Proteomes" id="UP000805649"/>
    </source>
</evidence>
<organism evidence="1 2">
    <name type="scientific">Colletotrichum truncatum</name>
    <name type="common">Anthracnose fungus</name>
    <name type="synonym">Colletotrichum capsici</name>
    <dbReference type="NCBI Taxonomy" id="5467"/>
    <lineage>
        <taxon>Eukaryota</taxon>
        <taxon>Fungi</taxon>
        <taxon>Dikarya</taxon>
        <taxon>Ascomycota</taxon>
        <taxon>Pezizomycotina</taxon>
        <taxon>Sordariomycetes</taxon>
        <taxon>Hypocreomycetidae</taxon>
        <taxon>Glomerellales</taxon>
        <taxon>Glomerellaceae</taxon>
        <taxon>Colletotrichum</taxon>
        <taxon>Colletotrichum truncatum species complex</taxon>
    </lineage>
</organism>
<sequence>MPISKKDRILIAKHAALLRNWVKTKEGEAWMEARELHHQQWLARQDGSAQDIDKVIQQNRPHGKEA</sequence>
<dbReference type="Proteomes" id="UP000805649">
    <property type="component" value="Unassembled WGS sequence"/>
</dbReference>
<dbReference type="EMBL" id="VUJX02000006">
    <property type="protein sequence ID" value="KAL0935229.1"/>
    <property type="molecule type" value="Genomic_DNA"/>
</dbReference>
<comment type="caution">
    <text evidence="1">The sequence shown here is derived from an EMBL/GenBank/DDBJ whole genome shotgun (WGS) entry which is preliminary data.</text>
</comment>
<evidence type="ECO:0000313" key="1">
    <source>
        <dbReference type="EMBL" id="KAL0935229.1"/>
    </source>
</evidence>
<keyword evidence="2" id="KW-1185">Reference proteome</keyword>
<reference evidence="1 2" key="1">
    <citation type="journal article" date="2020" name="Phytopathology">
        <title>Genome Sequence Resources of Colletotrichum truncatum, C. plurivorum, C. musicola, and C. sojae: Four Species Pathogenic to Soybean (Glycine max).</title>
        <authorList>
            <person name="Rogerio F."/>
            <person name="Boufleur T.R."/>
            <person name="Ciampi-Guillardi M."/>
            <person name="Sukno S.A."/>
            <person name="Thon M.R."/>
            <person name="Massola Junior N.S."/>
            <person name="Baroncelli R."/>
        </authorList>
    </citation>
    <scope>NUCLEOTIDE SEQUENCE [LARGE SCALE GENOMIC DNA]</scope>
    <source>
        <strain evidence="1 2">CMES1059</strain>
    </source>
</reference>
<protein>
    <submittedName>
        <fullName evidence="1">Uncharacterized protein</fullName>
    </submittedName>
</protein>
<proteinExistence type="predicted"/>